<sequence length="191" mass="20705">MKKIILPAFAALILTACSDNTEDENSNAETQAAEEEQEENLFTGENDSEIEIDEVDEEAVESAEKESDNHQLGEAAEIDGITLTINDAYMTDERSDESIIDVSGVLVLDVTYDNGTDETFPAGRDITVESDGEHIRSYDLDSSLPADIAPGESITGKMAYGLVNEPGKMTAVFEPLMNSEGEQAVFDITVE</sequence>
<dbReference type="eggNOG" id="ENOG5033DEN">
    <property type="taxonomic scope" value="Bacteria"/>
</dbReference>
<dbReference type="Pfam" id="PF08139">
    <property type="entry name" value="LPAM_1"/>
    <property type="match status" value="1"/>
</dbReference>
<dbReference type="RefSeq" id="WP_035807557.1">
    <property type="nucleotide sequence ID" value="NZ_CCSE01000001.1"/>
</dbReference>
<dbReference type="STRING" id="1461582.BN1048_00224"/>
<protein>
    <recommendedName>
        <fullName evidence="5">Telomeric repeat-binding factor 2</fullName>
    </recommendedName>
</protein>
<organism evidence="3 4">
    <name type="scientific">Jeotgalicoccus saudimassiliensis</name>
    <dbReference type="NCBI Taxonomy" id="1461582"/>
    <lineage>
        <taxon>Bacteria</taxon>
        <taxon>Bacillati</taxon>
        <taxon>Bacillota</taxon>
        <taxon>Bacilli</taxon>
        <taxon>Bacillales</taxon>
        <taxon>Staphylococcaceae</taxon>
        <taxon>Jeotgalicoccus</taxon>
    </lineage>
</organism>
<reference evidence="3 4" key="1">
    <citation type="submission" date="2014-07" db="EMBL/GenBank/DDBJ databases">
        <authorList>
            <person name="Urmite Genomes Urmite Genomes"/>
        </authorList>
    </citation>
    <scope>NUCLEOTIDE SEQUENCE [LARGE SCALE GENOMIC DNA]</scope>
    <source>
        <strain evidence="3 4">13MG44_air</strain>
    </source>
</reference>
<evidence type="ECO:0008006" key="5">
    <source>
        <dbReference type="Google" id="ProtNLM"/>
    </source>
</evidence>
<keyword evidence="1" id="KW-0732">Signal</keyword>
<feature type="compositionally biased region" description="Acidic residues" evidence="2">
    <location>
        <begin position="20"/>
        <end position="39"/>
    </location>
</feature>
<name>A0A078LV81_9STAP</name>
<accession>A0A078LV81</accession>
<feature type="region of interest" description="Disordered" evidence="2">
    <location>
        <begin position="55"/>
        <end position="74"/>
    </location>
</feature>
<dbReference type="AlphaFoldDB" id="A0A078LV81"/>
<dbReference type="Proteomes" id="UP000044136">
    <property type="component" value="Unassembled WGS sequence"/>
</dbReference>
<dbReference type="EMBL" id="CCSE01000001">
    <property type="protein sequence ID" value="CDZ99103.1"/>
    <property type="molecule type" value="Genomic_DNA"/>
</dbReference>
<dbReference type="HOGENOM" id="CLU_1419782_0_0_9"/>
<dbReference type="Gene3D" id="2.60.40.1240">
    <property type="match status" value="1"/>
</dbReference>
<dbReference type="InterPro" id="IPR029050">
    <property type="entry name" value="Immunoprotect_excell_Ig-like"/>
</dbReference>
<gene>
    <name evidence="3" type="ORF">BN1048_00224</name>
</gene>
<evidence type="ECO:0000313" key="3">
    <source>
        <dbReference type="EMBL" id="CDZ99103.1"/>
    </source>
</evidence>
<evidence type="ECO:0000313" key="4">
    <source>
        <dbReference type="Proteomes" id="UP000044136"/>
    </source>
</evidence>
<dbReference type="OrthoDB" id="2418238at2"/>
<evidence type="ECO:0000256" key="2">
    <source>
        <dbReference type="SAM" id="MobiDB-lite"/>
    </source>
</evidence>
<feature type="compositionally biased region" description="Basic and acidic residues" evidence="2">
    <location>
        <begin position="62"/>
        <end position="71"/>
    </location>
</feature>
<dbReference type="PROSITE" id="PS51257">
    <property type="entry name" value="PROKAR_LIPOPROTEIN"/>
    <property type="match status" value="1"/>
</dbReference>
<dbReference type="InterPro" id="IPR012640">
    <property type="entry name" value="Membr_lipoprot_lipid_attach_CS"/>
</dbReference>
<evidence type="ECO:0000256" key="1">
    <source>
        <dbReference type="ARBA" id="ARBA00022729"/>
    </source>
</evidence>
<feature type="region of interest" description="Disordered" evidence="2">
    <location>
        <begin position="19"/>
        <end position="50"/>
    </location>
</feature>
<keyword evidence="4" id="KW-1185">Reference proteome</keyword>
<proteinExistence type="predicted"/>